<dbReference type="InterPro" id="IPR013783">
    <property type="entry name" value="Ig-like_fold"/>
</dbReference>
<evidence type="ECO:0000256" key="15">
    <source>
        <dbReference type="ARBA" id="ARBA00034000"/>
    </source>
</evidence>
<organism evidence="20 21">
    <name type="scientific">Candidatus Woesebacteria bacterium RIFOXYB1_FULL_38_16</name>
    <dbReference type="NCBI Taxonomy" id="1802538"/>
    <lineage>
        <taxon>Bacteria</taxon>
        <taxon>Candidatus Woeseibacteriota</taxon>
    </lineage>
</organism>
<name>A0A1F8CTK1_9BACT</name>
<evidence type="ECO:0000256" key="16">
    <source>
        <dbReference type="ARBA" id="ARBA00049902"/>
    </source>
</evidence>
<dbReference type="InterPro" id="IPR023346">
    <property type="entry name" value="Lysozyme-like_dom_sf"/>
</dbReference>
<dbReference type="AlphaFoldDB" id="A0A1F8CTK1"/>
<dbReference type="GO" id="GO:0008955">
    <property type="term" value="F:peptidoglycan glycosyltransferase activity"/>
    <property type="evidence" value="ECO:0007669"/>
    <property type="project" value="UniProtKB-EC"/>
</dbReference>
<keyword evidence="17" id="KW-0812">Transmembrane</keyword>
<dbReference type="Proteomes" id="UP000178999">
    <property type="component" value="Unassembled WGS sequence"/>
</dbReference>
<keyword evidence="9" id="KW-0378">Hydrolase</keyword>
<evidence type="ECO:0000256" key="3">
    <source>
        <dbReference type="ARBA" id="ARBA00007739"/>
    </source>
</evidence>
<evidence type="ECO:0000256" key="17">
    <source>
        <dbReference type="SAM" id="Phobius"/>
    </source>
</evidence>
<dbReference type="EMBL" id="MGHY01000010">
    <property type="protein sequence ID" value="OGM79601.1"/>
    <property type="molecule type" value="Genomic_DNA"/>
</dbReference>
<dbReference type="GO" id="GO:0030288">
    <property type="term" value="C:outer membrane-bounded periplasmic space"/>
    <property type="evidence" value="ECO:0007669"/>
    <property type="project" value="TreeGrafter"/>
</dbReference>
<dbReference type="SUPFAM" id="SSF53955">
    <property type="entry name" value="Lysozyme-like"/>
    <property type="match status" value="1"/>
</dbReference>
<dbReference type="FunFam" id="1.10.3810.10:FF:000001">
    <property type="entry name" value="Penicillin-binding protein 1A"/>
    <property type="match status" value="1"/>
</dbReference>
<dbReference type="Pfam" id="PF00912">
    <property type="entry name" value="Transgly"/>
    <property type="match status" value="1"/>
</dbReference>
<evidence type="ECO:0000256" key="13">
    <source>
        <dbReference type="ARBA" id="ARBA00023268"/>
    </source>
</evidence>
<dbReference type="InterPro" id="IPR050396">
    <property type="entry name" value="Glycosyltr_51/Transpeptidase"/>
</dbReference>
<comment type="catalytic activity">
    <reaction evidence="15">
        <text>Preferential cleavage: (Ac)2-L-Lys-D-Ala-|-D-Ala. Also transpeptidation of peptidyl-alanyl moieties that are N-acyl substituents of D-alanine.</text>
        <dbReference type="EC" id="3.4.16.4"/>
    </reaction>
</comment>
<dbReference type="GO" id="GO:0009252">
    <property type="term" value="P:peptidoglycan biosynthetic process"/>
    <property type="evidence" value="ECO:0007669"/>
    <property type="project" value="UniProtKB-KW"/>
</dbReference>
<evidence type="ECO:0000256" key="4">
    <source>
        <dbReference type="ARBA" id="ARBA00022475"/>
    </source>
</evidence>
<evidence type="ECO:0000256" key="14">
    <source>
        <dbReference type="ARBA" id="ARBA00023316"/>
    </source>
</evidence>
<dbReference type="Pfam" id="PF00905">
    <property type="entry name" value="Transpeptidase"/>
    <property type="match status" value="1"/>
</dbReference>
<dbReference type="Pfam" id="PF17957">
    <property type="entry name" value="Big_7"/>
    <property type="match status" value="1"/>
</dbReference>
<comment type="similarity">
    <text evidence="2">In the C-terminal section; belongs to the transpeptidase family.</text>
</comment>
<protein>
    <submittedName>
        <fullName evidence="20">Uncharacterized protein</fullName>
    </submittedName>
</protein>
<dbReference type="GO" id="GO:0006508">
    <property type="term" value="P:proteolysis"/>
    <property type="evidence" value="ECO:0007669"/>
    <property type="project" value="UniProtKB-KW"/>
</dbReference>
<evidence type="ECO:0000256" key="1">
    <source>
        <dbReference type="ARBA" id="ARBA00004236"/>
    </source>
</evidence>
<dbReference type="Gene3D" id="2.60.40.10">
    <property type="entry name" value="Immunoglobulins"/>
    <property type="match status" value="1"/>
</dbReference>
<dbReference type="GO" id="GO:0071555">
    <property type="term" value="P:cell wall organization"/>
    <property type="evidence" value="ECO:0007669"/>
    <property type="project" value="UniProtKB-KW"/>
</dbReference>
<evidence type="ECO:0000256" key="7">
    <source>
        <dbReference type="ARBA" id="ARBA00022676"/>
    </source>
</evidence>
<evidence type="ECO:0000259" key="19">
    <source>
        <dbReference type="Pfam" id="PF00912"/>
    </source>
</evidence>
<comment type="caution">
    <text evidence="20">The sequence shown here is derived from an EMBL/GenBank/DDBJ whole genome shotgun (WGS) entry which is preliminary data.</text>
</comment>
<dbReference type="GO" id="GO:0008360">
    <property type="term" value="P:regulation of cell shape"/>
    <property type="evidence" value="ECO:0007669"/>
    <property type="project" value="UniProtKB-KW"/>
</dbReference>
<comment type="subcellular location">
    <subcellularLocation>
        <location evidence="1">Cell membrane</location>
    </subcellularLocation>
</comment>
<evidence type="ECO:0000256" key="10">
    <source>
        <dbReference type="ARBA" id="ARBA00022960"/>
    </source>
</evidence>
<feature type="domain" description="Penicillin-binding protein transpeptidase" evidence="18">
    <location>
        <begin position="343"/>
        <end position="592"/>
    </location>
</feature>
<dbReference type="PANTHER" id="PTHR32282:SF11">
    <property type="entry name" value="PENICILLIN-BINDING PROTEIN 1B"/>
    <property type="match status" value="1"/>
</dbReference>
<keyword evidence="4" id="KW-1003">Cell membrane</keyword>
<dbReference type="Gene3D" id="3.40.710.10">
    <property type="entry name" value="DD-peptidase/beta-lactamase superfamily"/>
    <property type="match status" value="1"/>
</dbReference>
<evidence type="ECO:0000256" key="9">
    <source>
        <dbReference type="ARBA" id="ARBA00022801"/>
    </source>
</evidence>
<keyword evidence="10" id="KW-0133">Cell shape</keyword>
<keyword evidence="5" id="KW-0121">Carboxypeptidase</keyword>
<comment type="similarity">
    <text evidence="3">In the N-terminal section; belongs to the glycosyltransferase 51 family.</text>
</comment>
<dbReference type="GO" id="GO:0005886">
    <property type="term" value="C:plasma membrane"/>
    <property type="evidence" value="ECO:0007669"/>
    <property type="project" value="UniProtKB-SubCell"/>
</dbReference>
<proteinExistence type="inferred from homology"/>
<gene>
    <name evidence="20" type="ORF">A2382_04510</name>
</gene>
<evidence type="ECO:0000256" key="5">
    <source>
        <dbReference type="ARBA" id="ARBA00022645"/>
    </source>
</evidence>
<keyword evidence="6" id="KW-0645">Protease</keyword>
<evidence type="ECO:0000256" key="2">
    <source>
        <dbReference type="ARBA" id="ARBA00007090"/>
    </source>
</evidence>
<dbReference type="STRING" id="1802538.A2382_04510"/>
<keyword evidence="8" id="KW-0808">Transferase</keyword>
<comment type="catalytic activity">
    <reaction evidence="16">
        <text>[GlcNAc-(1-&gt;4)-Mur2Ac(oyl-L-Ala-gamma-D-Glu-L-Lys-D-Ala-D-Ala)](n)-di-trans,octa-cis-undecaprenyl diphosphate + beta-D-GlcNAc-(1-&gt;4)-Mur2Ac(oyl-L-Ala-gamma-D-Glu-L-Lys-D-Ala-D-Ala)-di-trans,octa-cis-undecaprenyl diphosphate = [GlcNAc-(1-&gt;4)-Mur2Ac(oyl-L-Ala-gamma-D-Glu-L-Lys-D-Ala-D-Ala)](n+1)-di-trans,octa-cis-undecaprenyl diphosphate + di-trans,octa-cis-undecaprenyl diphosphate + H(+)</text>
        <dbReference type="Rhea" id="RHEA:23708"/>
        <dbReference type="Rhea" id="RHEA-COMP:9602"/>
        <dbReference type="Rhea" id="RHEA-COMP:9603"/>
        <dbReference type="ChEBI" id="CHEBI:15378"/>
        <dbReference type="ChEBI" id="CHEBI:58405"/>
        <dbReference type="ChEBI" id="CHEBI:60033"/>
        <dbReference type="ChEBI" id="CHEBI:78435"/>
        <dbReference type="EC" id="2.4.99.28"/>
    </reaction>
</comment>
<dbReference type="GO" id="GO:0008658">
    <property type="term" value="F:penicillin binding"/>
    <property type="evidence" value="ECO:0007669"/>
    <property type="project" value="InterPro"/>
</dbReference>
<dbReference type="NCBIfam" id="TIGR02074">
    <property type="entry name" value="PBP_1a_fam"/>
    <property type="match status" value="1"/>
</dbReference>
<evidence type="ECO:0000313" key="21">
    <source>
        <dbReference type="Proteomes" id="UP000178999"/>
    </source>
</evidence>
<dbReference type="InterPro" id="IPR036950">
    <property type="entry name" value="PBP_transglycosylase"/>
</dbReference>
<keyword evidence="17" id="KW-1133">Transmembrane helix</keyword>
<keyword evidence="12 17" id="KW-0472">Membrane</keyword>
<dbReference type="SUPFAM" id="SSF56601">
    <property type="entry name" value="beta-lactamase/transpeptidase-like"/>
    <property type="match status" value="1"/>
</dbReference>
<evidence type="ECO:0000256" key="12">
    <source>
        <dbReference type="ARBA" id="ARBA00023136"/>
    </source>
</evidence>
<sequence length="857" mass="95441">MNWRQKIRHRRSHRQFSVSTLTNRTKLYARYSKLIFILVTLGLLSLVIIFPFIAVSLPSPDKIVRRDGFSTKILDRSGVVLYDIYADQKRTPVQLSDVPDYLKQATVAIEDKNFYKHKGFDPIGVIRGLSRIITSGRAQGGSTLTQQLVKNVLLSSERSVIRKIKELVITLQIENRYSKDDILQMYLNEVPYGGTSWGVEAATETYFGKKVQELNLTESAFLAGLPQRPSYYSPYSSNPTAYIGRTQEVLRRMREDGYITKDQEEQAKKDLDNLEFQSKDASFKAPHFVSYVKEMLEERYGEKTVEQGGLKVTTTLDYKLQEQAQKIVSEEVAKAESLKIGNGAAVVIDSNTGEILSMVGSKDFNAKDYDGQVNVTLSLRQPGSAIKPITYVTALKKGYTPSTLIIDAPTTFPGGLDEPEYKPENYDGEYRGPIQLRYALGNSINVPAVKILSLVGVKTTLETAYEMGLSSLEPTPELLKRVGLSLTLGGGEVRLLELTSAYAAFMNQGYRVDPISILKVEDKNGKVLEETKITKGKQVLSPEQAYLIADILSDNNAREEVFGLNSLLNIPGHQIAVKTGTTNDKRDNWTIGGNPELVVGVWVGNNDNTPMLKVASGVSGASPIWRKILLEALKDRPKSTFQIPDAIVTASVDRISGFRAHDDFPSRTEKFAKGTEPGEDPVHVKLKVCKGQDKLATPGDIVANNFDEKEYFVLKEEDPLAKPGEPNRWQEGIITWINEQADARYRPPNEYCSGSSNAPLNVEFIEPRDRTSNLPNELKIKFSVDSVNEIDLVELEIDGTKIRSFTKKPYEDTVQLTNGSHTLRVIAHDKSGNTSDRKIEIGINAPWNSSPTPTPTN</sequence>
<evidence type="ECO:0000256" key="6">
    <source>
        <dbReference type="ARBA" id="ARBA00022670"/>
    </source>
</evidence>
<feature type="transmembrane region" description="Helical" evidence="17">
    <location>
        <begin position="34"/>
        <end position="57"/>
    </location>
</feature>
<dbReference type="GO" id="GO:0009002">
    <property type="term" value="F:serine-type D-Ala-D-Ala carboxypeptidase activity"/>
    <property type="evidence" value="ECO:0007669"/>
    <property type="project" value="UniProtKB-EC"/>
</dbReference>
<dbReference type="PANTHER" id="PTHR32282">
    <property type="entry name" value="BINDING PROTEIN TRANSPEPTIDASE, PUTATIVE-RELATED"/>
    <property type="match status" value="1"/>
</dbReference>
<keyword evidence="11" id="KW-0573">Peptidoglycan synthesis</keyword>
<evidence type="ECO:0000256" key="11">
    <source>
        <dbReference type="ARBA" id="ARBA00022984"/>
    </source>
</evidence>
<evidence type="ECO:0000259" key="18">
    <source>
        <dbReference type="Pfam" id="PF00905"/>
    </source>
</evidence>
<dbReference type="Gene3D" id="1.10.3810.10">
    <property type="entry name" value="Biosynthetic peptidoglycan transglycosylase-like"/>
    <property type="match status" value="1"/>
</dbReference>
<feature type="domain" description="Glycosyl transferase family 51" evidence="19">
    <location>
        <begin position="80"/>
        <end position="253"/>
    </location>
</feature>
<dbReference type="InterPro" id="IPR001264">
    <property type="entry name" value="Glyco_trans_51"/>
</dbReference>
<keyword evidence="14" id="KW-0961">Cell wall biogenesis/degradation</keyword>
<dbReference type="InterPro" id="IPR012338">
    <property type="entry name" value="Beta-lactam/transpept-like"/>
</dbReference>
<keyword evidence="7" id="KW-0328">Glycosyltransferase</keyword>
<evidence type="ECO:0000313" key="20">
    <source>
        <dbReference type="EMBL" id="OGM79601.1"/>
    </source>
</evidence>
<accession>A0A1F8CTK1</accession>
<dbReference type="InterPro" id="IPR001460">
    <property type="entry name" value="PCN-bd_Tpept"/>
</dbReference>
<keyword evidence="13" id="KW-0511">Multifunctional enzyme</keyword>
<evidence type="ECO:0000256" key="8">
    <source>
        <dbReference type="ARBA" id="ARBA00022679"/>
    </source>
</evidence>
<reference evidence="20 21" key="1">
    <citation type="journal article" date="2016" name="Nat. Commun.">
        <title>Thousands of microbial genomes shed light on interconnected biogeochemical processes in an aquifer system.</title>
        <authorList>
            <person name="Anantharaman K."/>
            <person name="Brown C.T."/>
            <person name="Hug L.A."/>
            <person name="Sharon I."/>
            <person name="Castelle C.J."/>
            <person name="Probst A.J."/>
            <person name="Thomas B.C."/>
            <person name="Singh A."/>
            <person name="Wilkins M.J."/>
            <person name="Karaoz U."/>
            <person name="Brodie E.L."/>
            <person name="Williams K.H."/>
            <person name="Hubbard S.S."/>
            <person name="Banfield J.F."/>
        </authorList>
    </citation>
    <scope>NUCLEOTIDE SEQUENCE [LARGE SCALE GENOMIC DNA]</scope>
</reference>